<feature type="region of interest" description="Disordered" evidence="4">
    <location>
        <begin position="720"/>
        <end position="743"/>
    </location>
</feature>
<feature type="compositionally biased region" description="Basic residues" evidence="4">
    <location>
        <begin position="24"/>
        <end position="37"/>
    </location>
</feature>
<dbReference type="GO" id="GO:0032040">
    <property type="term" value="C:small-subunit processome"/>
    <property type="evidence" value="ECO:0007669"/>
    <property type="project" value="InterPro"/>
</dbReference>
<evidence type="ECO:0000256" key="4">
    <source>
        <dbReference type="SAM" id="MobiDB-lite"/>
    </source>
</evidence>
<dbReference type="GeneID" id="19275273"/>
<dbReference type="RefSeq" id="XP_007837032.1">
    <property type="nucleotide sequence ID" value="XM_007838841.1"/>
</dbReference>
<feature type="compositionally biased region" description="Basic and acidic residues" evidence="4">
    <location>
        <begin position="469"/>
        <end position="490"/>
    </location>
</feature>
<dbReference type="InterPro" id="IPR006709">
    <property type="entry name" value="SSU_processome_Utp14"/>
</dbReference>
<dbReference type="PANTHER" id="PTHR14150">
    <property type="entry name" value="U3 SMALL NUCLEOLAR RNA-ASSOCIATED PROTEIN 14"/>
    <property type="match status" value="1"/>
</dbReference>
<dbReference type="AlphaFoldDB" id="W3WWE0"/>
<feature type="compositionally biased region" description="Basic and acidic residues" evidence="4">
    <location>
        <begin position="444"/>
        <end position="456"/>
    </location>
</feature>
<feature type="compositionally biased region" description="Basic and acidic residues" evidence="4">
    <location>
        <begin position="545"/>
        <end position="557"/>
    </location>
</feature>
<dbReference type="eggNOG" id="KOG2172">
    <property type="taxonomic scope" value="Eukaryota"/>
</dbReference>
<dbReference type="EMBL" id="KI912115">
    <property type="protein sequence ID" value="ETS78198.1"/>
    <property type="molecule type" value="Genomic_DNA"/>
</dbReference>
<reference evidence="6" key="1">
    <citation type="journal article" date="2015" name="BMC Genomics">
        <title>Genomic and transcriptomic analysis of the endophytic fungus Pestalotiopsis fici reveals its lifestyle and high potential for synthesis of natural products.</title>
        <authorList>
            <person name="Wang X."/>
            <person name="Zhang X."/>
            <person name="Liu L."/>
            <person name="Xiang M."/>
            <person name="Wang W."/>
            <person name="Sun X."/>
            <person name="Che Y."/>
            <person name="Guo L."/>
            <person name="Liu G."/>
            <person name="Guo L."/>
            <person name="Wang C."/>
            <person name="Yin W.B."/>
            <person name="Stadler M."/>
            <person name="Zhang X."/>
            <person name="Liu X."/>
        </authorList>
    </citation>
    <scope>NUCLEOTIDE SEQUENCE [LARGE SCALE GENOMIC DNA]</scope>
    <source>
        <strain evidence="6">W106-1 / CGMCC3.15140</strain>
    </source>
</reference>
<feature type="compositionally biased region" description="Basic and acidic residues" evidence="4">
    <location>
        <begin position="504"/>
        <end position="530"/>
    </location>
</feature>
<dbReference type="Pfam" id="PF04615">
    <property type="entry name" value="Utp14"/>
    <property type="match status" value="1"/>
</dbReference>
<dbReference type="HOGENOM" id="CLU_003783_0_0_1"/>
<feature type="compositionally biased region" description="Low complexity" evidence="4">
    <location>
        <begin position="184"/>
        <end position="199"/>
    </location>
</feature>
<feature type="compositionally biased region" description="Polar residues" evidence="4">
    <location>
        <begin position="657"/>
        <end position="672"/>
    </location>
</feature>
<feature type="compositionally biased region" description="Acidic residues" evidence="4">
    <location>
        <begin position="200"/>
        <end position="236"/>
    </location>
</feature>
<feature type="compositionally biased region" description="Low complexity" evidence="4">
    <location>
        <begin position="270"/>
        <end position="279"/>
    </location>
</feature>
<feature type="compositionally biased region" description="Acidic residues" evidence="4">
    <location>
        <begin position="600"/>
        <end position="612"/>
    </location>
</feature>
<keyword evidence="6" id="KW-1185">Reference proteome</keyword>
<evidence type="ECO:0000313" key="6">
    <source>
        <dbReference type="Proteomes" id="UP000030651"/>
    </source>
</evidence>
<accession>W3WWE0</accession>
<feature type="region of interest" description="Disordered" evidence="4">
    <location>
        <begin position="436"/>
        <end position="704"/>
    </location>
</feature>
<dbReference type="Proteomes" id="UP000030651">
    <property type="component" value="Unassembled WGS sequence"/>
</dbReference>
<gene>
    <name evidence="5" type="ORF">PFICI_10260</name>
</gene>
<evidence type="ECO:0000256" key="3">
    <source>
        <dbReference type="ARBA" id="ARBA00023242"/>
    </source>
</evidence>
<feature type="compositionally biased region" description="Gly residues" evidence="4">
    <location>
        <begin position="11"/>
        <end position="22"/>
    </location>
</feature>
<feature type="compositionally biased region" description="Basic and acidic residues" evidence="4">
    <location>
        <begin position="288"/>
        <end position="299"/>
    </location>
</feature>
<keyword evidence="3" id="KW-0539">Nucleus</keyword>
<feature type="region of interest" description="Disordered" evidence="4">
    <location>
        <begin position="1"/>
        <end position="308"/>
    </location>
</feature>
<keyword evidence="2" id="KW-0597">Phosphoprotein</keyword>
<dbReference type="FunCoup" id="W3WWE0">
    <property type="interactions" value="771"/>
</dbReference>
<dbReference type="PANTHER" id="PTHR14150:SF12">
    <property type="entry name" value="U3 SMALL NUCLEOLAR RNA-ASSOCIATED PROTEIN 14 HOMOLOG A"/>
    <property type="match status" value="1"/>
</dbReference>
<organism evidence="5 6">
    <name type="scientific">Pestalotiopsis fici (strain W106-1 / CGMCC3.15140)</name>
    <dbReference type="NCBI Taxonomy" id="1229662"/>
    <lineage>
        <taxon>Eukaryota</taxon>
        <taxon>Fungi</taxon>
        <taxon>Dikarya</taxon>
        <taxon>Ascomycota</taxon>
        <taxon>Pezizomycotina</taxon>
        <taxon>Sordariomycetes</taxon>
        <taxon>Xylariomycetidae</taxon>
        <taxon>Amphisphaeriales</taxon>
        <taxon>Sporocadaceae</taxon>
        <taxon>Pestalotiopsis</taxon>
    </lineage>
</organism>
<dbReference type="STRING" id="1229662.W3WWE0"/>
<proteinExistence type="predicted"/>
<dbReference type="GO" id="GO:0006364">
    <property type="term" value="P:rRNA processing"/>
    <property type="evidence" value="ECO:0007669"/>
    <property type="project" value="InterPro"/>
</dbReference>
<evidence type="ECO:0000313" key="5">
    <source>
        <dbReference type="EMBL" id="ETS78198.1"/>
    </source>
</evidence>
<feature type="compositionally biased region" description="Acidic residues" evidence="4">
    <location>
        <begin position="171"/>
        <end position="183"/>
    </location>
</feature>
<feature type="compositionally biased region" description="Acidic residues" evidence="4">
    <location>
        <begin position="129"/>
        <end position="148"/>
    </location>
</feature>
<feature type="compositionally biased region" description="Basic and acidic residues" evidence="4">
    <location>
        <begin position="577"/>
        <end position="599"/>
    </location>
</feature>
<dbReference type="OMA" id="QVIEPMD"/>
<evidence type="ECO:0000256" key="2">
    <source>
        <dbReference type="ARBA" id="ARBA00022553"/>
    </source>
</evidence>
<feature type="compositionally biased region" description="Acidic residues" evidence="4">
    <location>
        <begin position="79"/>
        <end position="95"/>
    </location>
</feature>
<protein>
    <submittedName>
        <fullName evidence="5">Uncharacterized protein</fullName>
    </submittedName>
</protein>
<dbReference type="OrthoDB" id="277439at2759"/>
<comment type="subcellular location">
    <subcellularLocation>
        <location evidence="1">Nucleus</location>
        <location evidence="1">Nucleolus</location>
    </subcellularLocation>
</comment>
<dbReference type="InParanoid" id="W3WWE0"/>
<feature type="compositionally biased region" description="Basic and acidic residues" evidence="4">
    <location>
        <begin position="50"/>
        <end position="65"/>
    </location>
</feature>
<evidence type="ECO:0000256" key="1">
    <source>
        <dbReference type="ARBA" id="ARBA00004604"/>
    </source>
</evidence>
<feature type="compositionally biased region" description="Acidic residues" evidence="4">
    <location>
        <begin position="531"/>
        <end position="544"/>
    </location>
</feature>
<sequence>MPGRQSHGRSLMGGGGGGGSGAGPKRRQQKQKSKAKSRAQDAFSIANKELGGDRHKLTPRNRELDADLSTGKRRRGHADDDEDDEDEDGESDEDDGPPRKRGRAGQDQNGDDVEYGSDSSGNEWRIGVGDDDDDSDIDSDEAFGESDDEKFQGYSFGGSQKKGKKSKKQDDDDDEEDEDDDLESLGSDAIDLADALDMSMSDDDDQGDAEEDEDSDEDDSGSEESEESDESEDDVSESGVKDWVNKFSGVAEDEDDENTGPQKSKIDLQDLGLLGGLDPSLKKSLKLMSKEEKSSKPQKLEVPLARRQQARLDRAAAYEQANKTLDRWNETVKQNRRADHLVFPLAQTETGLVRHDNTEIAPLDSKTPGNELEQTIMGLVEASGFAPKSEEEPKEYVDENGEPITRKQYWALKRKERELKSREEARAKRIKKIKSKAYHRVHRKEREKNEIKEHEALAAAGLVDSEDEREQRDRQRAAERMGSRHKDSKWAKMARKGGLAVWDDSVREGMNDMARRDEELRRRVEGRGDGSDDDSDYSGDSEDADDRKRLLKELQRIDEDDEPSGPKSKLMNMPFMKKAENARKKENDDLIKQIRRELLSDDDVSEPEPEADDIGRRQFGAPGAKESGVKEPVASKPRKEKSKRDTTDIPMVDAAESTVNNAKALPVSTSWQEVEDETAGAWSSAVPSKPARKARKDKAHDSSANVLDLDSSAAVVKAAEPALRSKSAKKHATALADDSSDDEDHHLVQFRDQDLLDKAFGGLDVVAEFEAEKHAQEEEDDEKVIDNTLPGWGSWVGDGVSAREKKRHQGRFLTKQEGIKKDKRKDAKLKNVIMNEKIIKKNNKYMASQLPHTFENSAQYERSLRLPVGPEWVTKKTHQDAVKPKVIIKQGIIAPMAKPLH</sequence>
<name>W3WWE0_PESFW</name>
<dbReference type="KEGG" id="pfy:PFICI_10260"/>